<reference evidence="5 6" key="1">
    <citation type="submission" date="2018-08" db="EMBL/GenBank/DDBJ databases">
        <title>Henriciella mobilis sp. nov., isolated from seawater.</title>
        <authorList>
            <person name="Cheng H."/>
            <person name="Wu Y.-H."/>
            <person name="Xu X.-W."/>
            <person name="Guo L.-L."/>
        </authorList>
    </citation>
    <scope>NUCLEOTIDE SEQUENCE [LARGE SCALE GENOMIC DNA]</scope>
    <source>
        <strain evidence="5 6">JN25</strain>
    </source>
</reference>
<keyword evidence="6" id="KW-1185">Reference proteome</keyword>
<evidence type="ECO:0000256" key="2">
    <source>
        <dbReference type="RuleBase" id="RU003616"/>
    </source>
</evidence>
<dbReference type="PROSITE" id="PS01031">
    <property type="entry name" value="SHSP"/>
    <property type="match status" value="1"/>
</dbReference>
<dbReference type="EMBL" id="QWFX01000006">
    <property type="protein sequence ID" value="RIJ30466.1"/>
    <property type="molecule type" value="Genomic_DNA"/>
</dbReference>
<dbReference type="Proteomes" id="UP000266385">
    <property type="component" value="Unassembled WGS sequence"/>
</dbReference>
<dbReference type="AlphaFoldDB" id="A0A399RFW1"/>
<dbReference type="RefSeq" id="WP_119375779.1">
    <property type="nucleotide sequence ID" value="NZ_QWFX01000006.1"/>
</dbReference>
<dbReference type="Gene3D" id="2.60.40.790">
    <property type="match status" value="1"/>
</dbReference>
<evidence type="ECO:0000256" key="1">
    <source>
        <dbReference type="PROSITE-ProRule" id="PRU00285"/>
    </source>
</evidence>
<proteinExistence type="inferred from homology"/>
<dbReference type="SUPFAM" id="SSF49764">
    <property type="entry name" value="HSP20-like chaperones"/>
    <property type="match status" value="1"/>
</dbReference>
<evidence type="ECO:0000313" key="6">
    <source>
        <dbReference type="Proteomes" id="UP000266385"/>
    </source>
</evidence>
<dbReference type="InterPro" id="IPR008978">
    <property type="entry name" value="HSP20-like_chaperone"/>
</dbReference>
<dbReference type="OrthoDB" id="9808910at2"/>
<feature type="domain" description="SHSP" evidence="4">
    <location>
        <begin position="66"/>
        <end position="180"/>
    </location>
</feature>
<feature type="region of interest" description="Disordered" evidence="3">
    <location>
        <begin position="1"/>
        <end position="33"/>
    </location>
</feature>
<dbReference type="PANTHER" id="PTHR11527">
    <property type="entry name" value="HEAT-SHOCK PROTEIN 20 FAMILY MEMBER"/>
    <property type="match status" value="1"/>
</dbReference>
<name>A0A399RFW1_9PROT</name>
<dbReference type="InterPro" id="IPR002068">
    <property type="entry name" value="A-crystallin/Hsp20_dom"/>
</dbReference>
<organism evidence="5 6">
    <name type="scientific">Henriciella mobilis</name>
    <dbReference type="NCBI Taxonomy" id="2305467"/>
    <lineage>
        <taxon>Bacteria</taxon>
        <taxon>Pseudomonadati</taxon>
        <taxon>Pseudomonadota</taxon>
        <taxon>Alphaproteobacteria</taxon>
        <taxon>Hyphomonadales</taxon>
        <taxon>Hyphomonadaceae</taxon>
        <taxon>Henriciella</taxon>
    </lineage>
</organism>
<sequence length="180" mass="20357">MRIRDLVPWGRKKTDDGSETRSSGRSLVKSRDETQGSVISLQHELNDVFDRFFERFERPFFDRAGAMNVFSQPSVDVSESDKAIKVSVDLPGMDEDDIDVTLTGDVLTVRGERKAEREENKKGYFLHERSYGAFYRTIPLPPGVETDKAKAEFKKGVLTVTLPKSADAKRLTKRIEVKAA</sequence>
<evidence type="ECO:0000259" key="4">
    <source>
        <dbReference type="PROSITE" id="PS01031"/>
    </source>
</evidence>
<evidence type="ECO:0000313" key="5">
    <source>
        <dbReference type="EMBL" id="RIJ30466.1"/>
    </source>
</evidence>
<dbReference type="Pfam" id="PF00011">
    <property type="entry name" value="HSP20"/>
    <property type="match status" value="1"/>
</dbReference>
<comment type="similarity">
    <text evidence="1 2">Belongs to the small heat shock protein (HSP20) family.</text>
</comment>
<protein>
    <submittedName>
        <fullName evidence="5">Hsp20/alpha crystallin family protein</fullName>
    </submittedName>
</protein>
<gene>
    <name evidence="5" type="ORF">D1223_07485</name>
</gene>
<accession>A0A399RFW1</accession>
<evidence type="ECO:0000256" key="3">
    <source>
        <dbReference type="SAM" id="MobiDB-lite"/>
    </source>
</evidence>
<dbReference type="CDD" id="cd06464">
    <property type="entry name" value="ACD_sHsps-like"/>
    <property type="match status" value="1"/>
</dbReference>
<comment type="caution">
    <text evidence="5">The sequence shown here is derived from an EMBL/GenBank/DDBJ whole genome shotgun (WGS) entry which is preliminary data.</text>
</comment>
<dbReference type="InterPro" id="IPR031107">
    <property type="entry name" value="Small_HSP"/>
</dbReference>